<dbReference type="GO" id="GO:0016020">
    <property type="term" value="C:membrane"/>
    <property type="evidence" value="ECO:0007669"/>
    <property type="project" value="TreeGrafter"/>
</dbReference>
<feature type="domain" description="Vacuolar sorting protein 39/Transforming growth factor beta receptor-associated" evidence="1">
    <location>
        <begin position="469"/>
        <end position="569"/>
    </location>
</feature>
<name>T0Q5J4_SAPDV</name>
<evidence type="ECO:0000313" key="2">
    <source>
        <dbReference type="EMBL" id="EQC33134.1"/>
    </source>
</evidence>
<dbReference type="InParanoid" id="T0Q5J4"/>
<dbReference type="Pfam" id="PF10366">
    <property type="entry name" value="Vps39_1"/>
    <property type="match status" value="1"/>
</dbReference>
<dbReference type="GO" id="GO:0005737">
    <property type="term" value="C:cytoplasm"/>
    <property type="evidence" value="ECO:0007669"/>
    <property type="project" value="TreeGrafter"/>
</dbReference>
<dbReference type="AlphaFoldDB" id="T0Q5J4"/>
<accession>T0Q5J4</accession>
<reference evidence="2 3" key="1">
    <citation type="submission" date="2012-04" db="EMBL/GenBank/DDBJ databases">
        <title>The Genome Sequence of Saprolegnia declina VS20.</title>
        <authorList>
            <consortium name="The Broad Institute Genome Sequencing Platform"/>
            <person name="Russ C."/>
            <person name="Nusbaum C."/>
            <person name="Tyler B."/>
            <person name="van West P."/>
            <person name="Dieguez-Uribeondo J."/>
            <person name="de Bruijn I."/>
            <person name="Tripathy S."/>
            <person name="Jiang R."/>
            <person name="Young S.K."/>
            <person name="Zeng Q."/>
            <person name="Gargeya S."/>
            <person name="Fitzgerald M."/>
            <person name="Haas B."/>
            <person name="Abouelleil A."/>
            <person name="Alvarado L."/>
            <person name="Arachchi H.M."/>
            <person name="Berlin A."/>
            <person name="Chapman S.B."/>
            <person name="Goldberg J."/>
            <person name="Griggs A."/>
            <person name="Gujja S."/>
            <person name="Hansen M."/>
            <person name="Howarth C."/>
            <person name="Imamovic A."/>
            <person name="Larimer J."/>
            <person name="McCowen C."/>
            <person name="Montmayeur A."/>
            <person name="Murphy C."/>
            <person name="Neiman D."/>
            <person name="Pearson M."/>
            <person name="Priest M."/>
            <person name="Roberts A."/>
            <person name="Saif S."/>
            <person name="Shea T."/>
            <person name="Sisk P."/>
            <person name="Sykes S."/>
            <person name="Wortman J."/>
            <person name="Nusbaum C."/>
            <person name="Birren B."/>
        </authorList>
    </citation>
    <scope>NUCLEOTIDE SEQUENCE [LARGE SCALE GENOMIC DNA]</scope>
    <source>
        <strain evidence="2 3">VS20</strain>
    </source>
</reference>
<proteinExistence type="predicted"/>
<protein>
    <recommendedName>
        <fullName evidence="1">Vacuolar sorting protein 39/Transforming growth factor beta receptor-associated domain-containing protein</fullName>
    </recommendedName>
</protein>
<dbReference type="PANTHER" id="PTHR12894:SF27">
    <property type="entry name" value="TRANSFORMING GROWTH FACTOR-BETA RECEPTOR-ASSOCIATED PROTEIN 1"/>
    <property type="match status" value="1"/>
</dbReference>
<dbReference type="RefSeq" id="XP_008613257.1">
    <property type="nucleotide sequence ID" value="XM_008615035.1"/>
</dbReference>
<dbReference type="PANTHER" id="PTHR12894">
    <property type="entry name" value="CNH DOMAIN CONTAINING"/>
    <property type="match status" value="1"/>
</dbReference>
<dbReference type="VEuPathDB" id="FungiDB:SDRG_09121"/>
<dbReference type="GO" id="GO:0006914">
    <property type="term" value="P:autophagy"/>
    <property type="evidence" value="ECO:0007669"/>
    <property type="project" value="TreeGrafter"/>
</dbReference>
<dbReference type="InterPro" id="IPR032914">
    <property type="entry name" value="Vam6/VPS39/TRAP1"/>
</dbReference>
<keyword evidence="3" id="KW-1185">Reference proteome</keyword>
<dbReference type="GO" id="GO:0034058">
    <property type="term" value="P:endosomal vesicle fusion"/>
    <property type="evidence" value="ECO:0007669"/>
    <property type="project" value="TreeGrafter"/>
</dbReference>
<evidence type="ECO:0000313" key="3">
    <source>
        <dbReference type="Proteomes" id="UP000030762"/>
    </source>
</evidence>
<dbReference type="EMBL" id="JH767160">
    <property type="protein sequence ID" value="EQC33134.1"/>
    <property type="molecule type" value="Genomic_DNA"/>
</dbReference>
<evidence type="ECO:0000259" key="1">
    <source>
        <dbReference type="Pfam" id="PF10366"/>
    </source>
</evidence>
<organism evidence="2 3">
    <name type="scientific">Saprolegnia diclina (strain VS20)</name>
    <dbReference type="NCBI Taxonomy" id="1156394"/>
    <lineage>
        <taxon>Eukaryota</taxon>
        <taxon>Sar</taxon>
        <taxon>Stramenopiles</taxon>
        <taxon>Oomycota</taxon>
        <taxon>Saprolegniomycetes</taxon>
        <taxon>Saprolegniales</taxon>
        <taxon>Saprolegniaceae</taxon>
        <taxon>Saprolegnia</taxon>
    </lineage>
</organism>
<dbReference type="GeneID" id="19949848"/>
<dbReference type="STRING" id="1156394.T0Q5J4"/>
<dbReference type="eggNOG" id="KOG2063">
    <property type="taxonomic scope" value="Eukaryota"/>
</dbReference>
<sequence length="913" mass="100469">MSTAYDVLEVENDRSYRGCKKAERVLVSLKGPSTSPLAATVCMGDGSSNLHSFTTTLPSTTSSEPISLRFQQQSKKVYHDSTQLLDAWGVSVTIVDAKLALVALPLPKDVAATPLDETKGTVFFSAHEHSGTLVCATKQHSLLVYDWSRKNAKLLPRSTHEVPDKPSTLQSVLCLSSDMAVLVYKRKTTLFHLDTGRSLDLPPDCRDPVLAAVRLPGLSPAQDDFFVQWRTHGIALRYDRSEYAVVTTGPPLPWPAGAGPPKAVLGHHPFLLVAYAEHIDVLLSFQIVQSVAIKGAVFFTPLLSQAQTASVTAPPAVLVVTGPFAFAALRMAPLSDQLRLHLDAGRYQEAIDLCRLCPVECHLPNDDLRAIHLQLALQQFERHAFSQAMDNFLASHVPAEEVLALFPEELLPRSRHRLAMATLPRPSVALAGDTLSAALTALVQFLVAYRALPRQGLAKIQYDDAASLVDTVLLKAYVLTNDAALTVFCGISPSAADVGEAEVFLRAHAKWQALLAFYQAQRLHRKGLELLEELQANAVSAKKDPRREMVAYLKTLADAPLVFEFSKPLLQSAPSLGLSIFTHRLVPSPEVDLDPHLIVDHLKSIEVSSPPDGDDEMPLDDGRALAIAYLHQVIYANGSSVPSTLHDELVYLLLDAINDHVSLLLKKKRDQQSLIVFHTRVRMQKGRLGALRRQLLAFLQSPLSQHHPERLLSRTPMEMIEERAVLLANMGRHEEVLRLYLHEIKDAAVAEAYCNDVYASKVGDASIYTLFLQTYMRPPSAKTSPYRMSNHVLSSIGLAFVAKFMLRHAATIDVATALELLPPGTEAAALSAYLQRVLELKVEARRTAQVQTQLLKIENLHVRSQLHAAQQESVDISAQSTCAVCSRKLERGAFLYDKDEGTLLHYACQPSLP</sequence>
<dbReference type="InterPro" id="IPR019452">
    <property type="entry name" value="VPS39/TGF_beta_rcpt-assoc_1"/>
</dbReference>
<dbReference type="OrthoDB" id="5325112at2759"/>
<dbReference type="Proteomes" id="UP000030762">
    <property type="component" value="Unassembled WGS sequence"/>
</dbReference>
<dbReference type="OMA" id="YHPERML"/>
<gene>
    <name evidence="2" type="ORF">SDRG_09121</name>
</gene>